<keyword evidence="1 2" id="KW-0732">Signal</keyword>
<reference evidence="3 4" key="1">
    <citation type="submission" date="2021-03" db="EMBL/GenBank/DDBJ databases">
        <title>Complete genome of Polaribacter_sp.SM13.</title>
        <authorList>
            <person name="Jeong S.W."/>
            <person name="Bae J.W."/>
        </authorList>
    </citation>
    <scope>NUCLEOTIDE SEQUENCE [LARGE SCALE GENOMIC DNA]</scope>
    <source>
        <strain evidence="3 4">SM13</strain>
    </source>
</reference>
<keyword evidence="4" id="KW-1185">Reference proteome</keyword>
<proteinExistence type="predicted"/>
<name>A0A975CND3_9FLAO</name>
<dbReference type="KEGG" id="pcea:J3359_16630"/>
<gene>
    <name evidence="3" type="ORF">J3359_16630</name>
</gene>
<evidence type="ECO:0000313" key="3">
    <source>
        <dbReference type="EMBL" id="QTE22405.1"/>
    </source>
</evidence>
<dbReference type="RefSeq" id="WP_208078207.1">
    <property type="nucleotide sequence ID" value="NZ_CP071869.1"/>
</dbReference>
<sequence length="842" mass="90557">MKKIVLLLAFISYNAFYAQCADPIITNFECSPPSYTPTGNLTPVTNPFSESINTSANVGRYTDDGTAAFDNLTFDKGAAIDLSTNNILKFKIYSTKLVPLVVKLEGGATSTALETPLTIDVTNSWVEYTVDLSSQSAEDHQKLVFFFNFNKTDGTATDIYYIDDIRWEASTTSTDPVVTDFESTKPSQGGFPNNKLTIVSNHVSSGINTSASIGKYKDDGTNGFDGLIFEYGTAINLATNNILKIKLYTPTSIQILAKLEGGTEAREVFSPFSTAIGPVNSWIEFTFDFSAYANNASGGDGNTRIVLFVNAAVTSGTPSDIYYLDDIIWTNKTTWTGAVSTDWALPGNWTGGVPTSTSEVIIPDVANDPIIGVLTSTGAVTGNITTNNVLTIASGSSLIVNGIATGEVTYKRNLVTPALTGDAVADKLEGWHLVGSPVNGQGYNNSYANTNGIATSGTKRGIATYNNAVATGNWSYLQDNDSNSGTFRTATGYTVKTATTSNVSFKGTLNTVEVNKAITVGAGTPFNLLSNPFASYINSGAFLNLKKNSDKLTSKTIWVWNSSTKNYDTKVSGDAFKLAPGQGFFVSSSSAGDVTFEKSIQSHQGTDTFLKPEPKPEVELTITDGTLNRYAKLYYNKLASKGFDNGLDGETFGGVPNKLDVFTQLLENNKGKNYQIQALPNTNLESNIIPVGIKAEAGKQITFSAKAINLPSNIYVFLEDRITNTFTNLSEENSNYKVTLFKSLNGIGRFYLHTTQSTLSVADAPIEDISIYKTDINNLKIVGLPNGNTSIKLFNIVGKQIINSSFTSNGVKDITLPKIANGIYIVQLITEAGQLNKKIILD</sequence>
<protein>
    <submittedName>
        <fullName evidence="3">T9SS type A sorting domain-containing protein</fullName>
    </submittedName>
</protein>
<organism evidence="3 4">
    <name type="scientific">Polaribacter cellanae</name>
    <dbReference type="NCBI Taxonomy" id="2818493"/>
    <lineage>
        <taxon>Bacteria</taxon>
        <taxon>Pseudomonadati</taxon>
        <taxon>Bacteroidota</taxon>
        <taxon>Flavobacteriia</taxon>
        <taxon>Flavobacteriales</taxon>
        <taxon>Flavobacteriaceae</taxon>
    </lineage>
</organism>
<feature type="chain" id="PRO_5036687599" evidence="2">
    <location>
        <begin position="21"/>
        <end position="842"/>
    </location>
</feature>
<evidence type="ECO:0000256" key="1">
    <source>
        <dbReference type="ARBA" id="ARBA00022729"/>
    </source>
</evidence>
<dbReference type="AlphaFoldDB" id="A0A975CND3"/>
<dbReference type="InterPro" id="IPR026444">
    <property type="entry name" value="Secre_tail"/>
</dbReference>
<dbReference type="NCBIfam" id="TIGR04183">
    <property type="entry name" value="Por_Secre_tail"/>
    <property type="match status" value="1"/>
</dbReference>
<feature type="signal peptide" evidence="2">
    <location>
        <begin position="1"/>
        <end position="20"/>
    </location>
</feature>
<evidence type="ECO:0000313" key="4">
    <source>
        <dbReference type="Proteomes" id="UP000663920"/>
    </source>
</evidence>
<dbReference type="Proteomes" id="UP000663920">
    <property type="component" value="Chromosome"/>
</dbReference>
<evidence type="ECO:0000256" key="2">
    <source>
        <dbReference type="SAM" id="SignalP"/>
    </source>
</evidence>
<accession>A0A975CND3</accession>
<dbReference type="EMBL" id="CP071869">
    <property type="protein sequence ID" value="QTE22405.1"/>
    <property type="molecule type" value="Genomic_DNA"/>
</dbReference>